<protein>
    <submittedName>
        <fullName evidence="5">Flavodoxin family protein</fullName>
    </submittedName>
    <submittedName>
        <fullName evidence="4">NAD(P)H-dependent oxidoreductase</fullName>
    </submittedName>
</protein>
<evidence type="ECO:0000313" key="5">
    <source>
        <dbReference type="EMBL" id="MEC0483847.1"/>
    </source>
</evidence>
<accession>A0A0J6EPI5</accession>
<proteinExistence type="predicted"/>
<evidence type="ECO:0000256" key="1">
    <source>
        <dbReference type="ARBA" id="ARBA00022630"/>
    </source>
</evidence>
<keyword evidence="1" id="KW-0285">Flavoprotein</keyword>
<dbReference type="SUPFAM" id="SSF52218">
    <property type="entry name" value="Flavoproteins"/>
    <property type="match status" value="1"/>
</dbReference>
<evidence type="ECO:0000313" key="4">
    <source>
        <dbReference type="EMBL" id="KRT90160.1"/>
    </source>
</evidence>
<dbReference type="AlphaFoldDB" id="A0A0J6EPI5"/>
<dbReference type="Gene3D" id="3.40.50.360">
    <property type="match status" value="1"/>
</dbReference>
<dbReference type="STRING" id="1664069.BGLY_4441"/>
<dbReference type="PANTHER" id="PTHR43278:SF4">
    <property type="entry name" value="NAD(P)H-DEPENDENT FMN-CONTAINING OXIDOREDUCTASE YWQN-RELATED"/>
    <property type="match status" value="1"/>
</dbReference>
<feature type="domain" description="NADPH-dependent FMN reductase-like" evidence="3">
    <location>
        <begin position="1"/>
        <end position="123"/>
    </location>
</feature>
<dbReference type="Proteomes" id="UP000036168">
    <property type="component" value="Unassembled WGS sequence"/>
</dbReference>
<evidence type="ECO:0000313" key="7">
    <source>
        <dbReference type="Proteomes" id="UP001341297"/>
    </source>
</evidence>
<keyword evidence="2" id="KW-0288">FMN</keyword>
<evidence type="ECO:0000313" key="6">
    <source>
        <dbReference type="Proteomes" id="UP000036168"/>
    </source>
</evidence>
<organism evidence="4 6">
    <name type="scientific">Bacillus glycinifermentans</name>
    <dbReference type="NCBI Taxonomy" id="1664069"/>
    <lineage>
        <taxon>Bacteria</taxon>
        <taxon>Bacillati</taxon>
        <taxon>Bacillota</taxon>
        <taxon>Bacilli</taxon>
        <taxon>Bacillales</taxon>
        <taxon>Bacillaceae</taxon>
        <taxon>Bacillus</taxon>
    </lineage>
</organism>
<dbReference type="RefSeq" id="WP_048352751.1">
    <property type="nucleotide sequence ID" value="NZ_CP023481.1"/>
</dbReference>
<dbReference type="Proteomes" id="UP001341297">
    <property type="component" value="Unassembled WGS sequence"/>
</dbReference>
<keyword evidence="7" id="KW-1185">Reference proteome</keyword>
<reference evidence="4" key="2">
    <citation type="submission" date="2015-10" db="EMBL/GenBank/DDBJ databases">
        <authorList>
            <person name="Gilbert D.G."/>
        </authorList>
    </citation>
    <scope>NUCLEOTIDE SEQUENCE</scope>
    <source>
        <strain evidence="4">GO-13</strain>
    </source>
</reference>
<accession>A0A0J6EFB1</accession>
<dbReference type="InterPro" id="IPR029039">
    <property type="entry name" value="Flavoprotein-like_sf"/>
</dbReference>
<dbReference type="EMBL" id="LECW02000045">
    <property type="protein sequence ID" value="KRT90160.1"/>
    <property type="molecule type" value="Genomic_DNA"/>
</dbReference>
<dbReference type="OrthoDB" id="9805976at2"/>
<reference evidence="4 6" key="1">
    <citation type="journal article" date="2015" name="Int. J. Syst. Evol. Microbiol.">
        <title>Bacillus glycinifermentans sp. nov., isolated from fermented soybean paste.</title>
        <authorList>
            <person name="Kim S.J."/>
            <person name="Dunlap C.A."/>
            <person name="Kwon S.W."/>
            <person name="Rooney A.P."/>
        </authorList>
    </citation>
    <scope>NUCLEOTIDE SEQUENCE [LARGE SCALE GENOMIC DNA]</scope>
    <source>
        <strain evidence="4 6">GO-13</strain>
    </source>
</reference>
<reference evidence="5 7" key="3">
    <citation type="submission" date="2023-03" db="EMBL/GenBank/DDBJ databases">
        <title>Agriculturally important microbes genome sequencing.</title>
        <authorList>
            <person name="Dunlap C."/>
        </authorList>
    </citation>
    <scope>NUCLEOTIDE SEQUENCE [LARGE SCALE GENOMIC DNA]</scope>
    <source>
        <strain evidence="5 7">CBP-3203</strain>
    </source>
</reference>
<comment type="caution">
    <text evidence="4">The sequence shown here is derived from an EMBL/GenBank/DDBJ whole genome shotgun (WGS) entry which is preliminary data.</text>
</comment>
<name>A0A0J6EPI5_9BACI</name>
<dbReference type="Pfam" id="PF03358">
    <property type="entry name" value="FMN_red"/>
    <property type="match status" value="1"/>
</dbReference>
<dbReference type="InterPro" id="IPR051796">
    <property type="entry name" value="ISF_SsuE-like"/>
</dbReference>
<dbReference type="PANTHER" id="PTHR43278">
    <property type="entry name" value="NAD(P)H-DEPENDENT FMN-CONTAINING OXIDOREDUCTASE YWQN-RELATED"/>
    <property type="match status" value="1"/>
</dbReference>
<evidence type="ECO:0000256" key="2">
    <source>
        <dbReference type="ARBA" id="ARBA00022643"/>
    </source>
</evidence>
<evidence type="ECO:0000259" key="3">
    <source>
        <dbReference type="Pfam" id="PF03358"/>
    </source>
</evidence>
<gene>
    <name evidence="4" type="ORF">AB447_206150</name>
    <name evidence="5" type="ORF">P8828_03145</name>
</gene>
<dbReference type="PATRIC" id="fig|1664069.3.peg.3122"/>
<dbReference type="EMBL" id="JARRTL010000006">
    <property type="protein sequence ID" value="MEC0483847.1"/>
    <property type="molecule type" value="Genomic_DNA"/>
</dbReference>
<dbReference type="InterPro" id="IPR005025">
    <property type="entry name" value="FMN_Rdtase-like_dom"/>
</dbReference>
<sequence length="186" mass="21096">MGIAVICGSSRKNGNTETLVNRLIDGLDAVKIRLCDYHVKAVEDYRHSEGSPVYPDDDYRDLLSRILDKNDIIFATPIYWYGMSGLMKHFVDRWSQSLVEIGRDDFKRQMSTKTAYVIAVGDDVPHIKGLPLIQQFQYIFDFMGMTFGGYLIGKANQPGSILNDRAALVSVNELKQQLTANKRWKA</sequence>
<dbReference type="GO" id="GO:0016491">
    <property type="term" value="F:oxidoreductase activity"/>
    <property type="evidence" value="ECO:0007669"/>
    <property type="project" value="InterPro"/>
</dbReference>